<evidence type="ECO:0000313" key="3">
    <source>
        <dbReference type="Proteomes" id="UP000783287"/>
    </source>
</evidence>
<gene>
    <name evidence="2" type="ORF">KC909_02555</name>
</gene>
<dbReference type="Pfam" id="PF07314">
    <property type="entry name" value="Lit"/>
    <property type="match status" value="1"/>
</dbReference>
<keyword evidence="1" id="KW-0812">Transmembrane</keyword>
<reference evidence="2" key="2">
    <citation type="journal article" date="2021" name="Microbiome">
        <title>Successional dynamics and alternative stable states in a saline activated sludge microbial community over 9 years.</title>
        <authorList>
            <person name="Wang Y."/>
            <person name="Ye J."/>
            <person name="Ju F."/>
            <person name="Liu L."/>
            <person name="Boyd J.A."/>
            <person name="Deng Y."/>
            <person name="Parks D.H."/>
            <person name="Jiang X."/>
            <person name="Yin X."/>
            <person name="Woodcroft B.J."/>
            <person name="Tyson G.W."/>
            <person name="Hugenholtz P."/>
            <person name="Polz M.F."/>
            <person name="Zhang T."/>
        </authorList>
    </citation>
    <scope>NUCLEOTIDE SEQUENCE</scope>
    <source>
        <strain evidence="2">HKST-UBA14</strain>
    </source>
</reference>
<dbReference type="EMBL" id="JAGQLK010000040">
    <property type="protein sequence ID" value="MCA9383223.1"/>
    <property type="molecule type" value="Genomic_DNA"/>
</dbReference>
<evidence type="ECO:0000256" key="1">
    <source>
        <dbReference type="SAM" id="Phobius"/>
    </source>
</evidence>
<dbReference type="AlphaFoldDB" id="A0A955L5W3"/>
<protein>
    <submittedName>
        <fullName evidence="2">TIGR01906 family membrane protein</fullName>
    </submittedName>
</protein>
<feature type="non-terminal residue" evidence="2">
    <location>
        <position position="1"/>
    </location>
</feature>
<evidence type="ECO:0000313" key="2">
    <source>
        <dbReference type="EMBL" id="MCA9383223.1"/>
    </source>
</evidence>
<reference evidence="2" key="1">
    <citation type="submission" date="2020-04" db="EMBL/GenBank/DDBJ databases">
        <authorList>
            <person name="Zhang T."/>
        </authorList>
    </citation>
    <scope>NUCLEOTIDE SEQUENCE</scope>
    <source>
        <strain evidence="2">HKST-UBA14</strain>
    </source>
</reference>
<organism evidence="2 3">
    <name type="scientific">Candidatus Dojkabacteria bacterium</name>
    <dbReference type="NCBI Taxonomy" id="2099670"/>
    <lineage>
        <taxon>Bacteria</taxon>
        <taxon>Candidatus Dojkabacteria</taxon>
    </lineage>
</organism>
<accession>A0A955L5W3</accession>
<dbReference type="NCBIfam" id="TIGR01906">
    <property type="entry name" value="integ_TIGR01906"/>
    <property type="match status" value="1"/>
</dbReference>
<name>A0A955L5W3_9BACT</name>
<dbReference type="Proteomes" id="UP000783287">
    <property type="component" value="Unassembled WGS sequence"/>
</dbReference>
<sequence length="215" mass="25557">PSRSSSLLLTIAIFFLVIFIPLIFISNYKSFYFSRFEKYEVYDNFEYYDPPILDKQFATIIDYMHLRNEAPLDPSFFSKEDILHMVDVRRLILLMYFISGICSSFILYNIYKYRLTFRTTRALKDAGRALATIAVMLGFYGYMSFQSFFINFHEITFFNNDYWLLDPKTSNLIKFLPIEIFQEIFIFFIISTFIIGVSISILGYIEENRFTNANQ</sequence>
<feature type="transmembrane region" description="Helical" evidence="1">
    <location>
        <begin position="184"/>
        <end position="205"/>
    </location>
</feature>
<feature type="transmembrane region" description="Helical" evidence="1">
    <location>
        <begin position="91"/>
        <end position="108"/>
    </location>
</feature>
<keyword evidence="1" id="KW-0472">Membrane</keyword>
<comment type="caution">
    <text evidence="2">The sequence shown here is derived from an EMBL/GenBank/DDBJ whole genome shotgun (WGS) entry which is preliminary data.</text>
</comment>
<feature type="transmembrane region" description="Helical" evidence="1">
    <location>
        <begin position="7"/>
        <end position="28"/>
    </location>
</feature>
<keyword evidence="1" id="KW-1133">Transmembrane helix</keyword>
<dbReference type="InterPro" id="IPR010178">
    <property type="entry name" value="Lit"/>
</dbReference>
<feature type="transmembrane region" description="Helical" evidence="1">
    <location>
        <begin position="129"/>
        <end position="150"/>
    </location>
</feature>
<proteinExistence type="predicted"/>